<evidence type="ECO:0000256" key="1">
    <source>
        <dbReference type="SAM" id="MobiDB-lite"/>
    </source>
</evidence>
<proteinExistence type="predicted"/>
<keyword evidence="3" id="KW-1185">Reference proteome</keyword>
<evidence type="ECO:0000313" key="3">
    <source>
        <dbReference type="Proteomes" id="UP001341840"/>
    </source>
</evidence>
<feature type="region of interest" description="Disordered" evidence="1">
    <location>
        <begin position="224"/>
        <end position="250"/>
    </location>
</feature>
<comment type="caution">
    <text evidence="2">The sequence shown here is derived from an EMBL/GenBank/DDBJ whole genome shotgun (WGS) entry which is preliminary data.</text>
</comment>
<gene>
    <name evidence="2" type="ORF">PIB30_058789</name>
</gene>
<feature type="compositionally biased region" description="Basic and acidic residues" evidence="1">
    <location>
        <begin position="30"/>
        <end position="58"/>
    </location>
</feature>
<reference evidence="2 3" key="1">
    <citation type="journal article" date="2023" name="Plants (Basel)">
        <title>Bridging the Gap: Combining Genomics and Transcriptomics Approaches to Understand Stylosanthes scabra, an Orphan Legume from the Brazilian Caatinga.</title>
        <authorList>
            <person name="Ferreira-Neto J.R.C."/>
            <person name="da Silva M.D."/>
            <person name="Binneck E."/>
            <person name="de Melo N.F."/>
            <person name="da Silva R.H."/>
            <person name="de Melo A.L.T.M."/>
            <person name="Pandolfi V."/>
            <person name="Bustamante F.O."/>
            <person name="Brasileiro-Vidal A.C."/>
            <person name="Benko-Iseppon A.M."/>
        </authorList>
    </citation>
    <scope>NUCLEOTIDE SEQUENCE [LARGE SCALE GENOMIC DNA]</scope>
    <source>
        <tissue evidence="2">Leaves</tissue>
    </source>
</reference>
<feature type="region of interest" description="Disordered" evidence="1">
    <location>
        <begin position="30"/>
        <end position="65"/>
    </location>
</feature>
<dbReference type="Proteomes" id="UP001341840">
    <property type="component" value="Unassembled WGS sequence"/>
</dbReference>
<sequence>MLVTLAKYQRFDGSNIKEIGGKTTWADVVRTRREEEQMRGSGLESRDEVKGKGNEKVESGSNSKLGEGKKVIEVEESEPLKKVLGRSIVAESVEKIKFRWVIEQIKEKCQGLGRVERGWCPVSLAVGDDSTYEECLEERVAEDYGGEMKVPETPMEAHSLEEVEENPTMPFEGDKIEWWDPLINDELFENKDGAANYVSWGGDFEFSEEILMISVNRGIEHRDKGGKVYGSLEDSETYDGRENSEGVAHV</sequence>
<evidence type="ECO:0000313" key="2">
    <source>
        <dbReference type="EMBL" id="MED6185610.1"/>
    </source>
</evidence>
<organism evidence="2 3">
    <name type="scientific">Stylosanthes scabra</name>
    <dbReference type="NCBI Taxonomy" id="79078"/>
    <lineage>
        <taxon>Eukaryota</taxon>
        <taxon>Viridiplantae</taxon>
        <taxon>Streptophyta</taxon>
        <taxon>Embryophyta</taxon>
        <taxon>Tracheophyta</taxon>
        <taxon>Spermatophyta</taxon>
        <taxon>Magnoliopsida</taxon>
        <taxon>eudicotyledons</taxon>
        <taxon>Gunneridae</taxon>
        <taxon>Pentapetalae</taxon>
        <taxon>rosids</taxon>
        <taxon>fabids</taxon>
        <taxon>Fabales</taxon>
        <taxon>Fabaceae</taxon>
        <taxon>Papilionoideae</taxon>
        <taxon>50 kb inversion clade</taxon>
        <taxon>dalbergioids sensu lato</taxon>
        <taxon>Dalbergieae</taxon>
        <taxon>Pterocarpus clade</taxon>
        <taxon>Stylosanthes</taxon>
    </lineage>
</organism>
<dbReference type="EMBL" id="JASCZI010181741">
    <property type="protein sequence ID" value="MED6185610.1"/>
    <property type="molecule type" value="Genomic_DNA"/>
</dbReference>
<protein>
    <submittedName>
        <fullName evidence="2">Uncharacterized protein</fullName>
    </submittedName>
</protein>
<accession>A0ABU6WID4</accession>
<name>A0ABU6WID4_9FABA</name>